<comment type="subcellular location">
    <subcellularLocation>
        <location evidence="6">Cytoplasm</location>
    </subcellularLocation>
</comment>
<dbReference type="PANTHER" id="PTHR20275">
    <property type="entry name" value="NAD KINASE"/>
    <property type="match status" value="1"/>
</dbReference>
<evidence type="ECO:0000256" key="1">
    <source>
        <dbReference type="ARBA" id="ARBA00022679"/>
    </source>
</evidence>
<comment type="caution">
    <text evidence="7">The sequence shown here is derived from an EMBL/GenBank/DDBJ whole genome shotgun (WGS) entry which is preliminary data.</text>
</comment>
<comment type="caution">
    <text evidence="6">Lacks conserved residue(s) required for the propagation of feature annotation.</text>
</comment>
<feature type="binding site" evidence="6">
    <location>
        <begin position="74"/>
        <end position="75"/>
    </location>
    <ligand>
        <name>NAD(+)</name>
        <dbReference type="ChEBI" id="CHEBI:57540"/>
    </ligand>
</feature>
<dbReference type="GO" id="GO:0003951">
    <property type="term" value="F:NAD+ kinase activity"/>
    <property type="evidence" value="ECO:0007669"/>
    <property type="project" value="UniProtKB-UniRule"/>
</dbReference>
<dbReference type="GO" id="GO:0005737">
    <property type="term" value="C:cytoplasm"/>
    <property type="evidence" value="ECO:0007669"/>
    <property type="project" value="UniProtKB-SubCell"/>
</dbReference>
<dbReference type="InterPro" id="IPR017437">
    <property type="entry name" value="ATP-NAD_kinase_PpnK-typ_C"/>
</dbReference>
<dbReference type="NCBIfam" id="NF002521">
    <property type="entry name" value="PRK01911.1"/>
    <property type="match status" value="1"/>
</dbReference>
<dbReference type="GO" id="GO:0006741">
    <property type="term" value="P:NADP+ biosynthetic process"/>
    <property type="evidence" value="ECO:0007669"/>
    <property type="project" value="UniProtKB-UniRule"/>
</dbReference>
<evidence type="ECO:0000256" key="4">
    <source>
        <dbReference type="ARBA" id="ARBA00023027"/>
    </source>
</evidence>
<keyword evidence="4 6" id="KW-0520">NAD</keyword>
<keyword evidence="6" id="KW-0547">Nucleotide-binding</keyword>
<dbReference type="Gene3D" id="3.40.50.10330">
    <property type="entry name" value="Probable inorganic polyphosphate/atp-NAD kinase, domain 1"/>
    <property type="match status" value="1"/>
</dbReference>
<comment type="cofactor">
    <cofactor evidence="6">
        <name>a divalent metal cation</name>
        <dbReference type="ChEBI" id="CHEBI:60240"/>
    </cofactor>
</comment>
<dbReference type="Gene3D" id="2.60.200.30">
    <property type="entry name" value="Probable inorganic polyphosphate/atp-NAD kinase, domain 2"/>
    <property type="match status" value="1"/>
</dbReference>
<proteinExistence type="inferred from homology"/>
<feature type="binding site" evidence="6">
    <location>
        <begin position="188"/>
        <end position="193"/>
    </location>
    <ligand>
        <name>NAD(+)</name>
        <dbReference type="ChEBI" id="CHEBI:57540"/>
    </ligand>
</feature>
<keyword evidence="1 6" id="KW-0808">Transferase</keyword>
<comment type="function">
    <text evidence="6">Involved in the regulation of the intracellular balance of NAD and NADP, and is a key enzyme in the biosynthesis of NADP. Catalyzes specifically the phosphorylation on 2'-hydroxyl of the adenosine moiety of NAD to yield NADP.</text>
</comment>
<evidence type="ECO:0000256" key="6">
    <source>
        <dbReference type="HAMAP-Rule" id="MF_00361"/>
    </source>
</evidence>
<dbReference type="GO" id="GO:0019674">
    <property type="term" value="P:NAD+ metabolic process"/>
    <property type="evidence" value="ECO:0007669"/>
    <property type="project" value="InterPro"/>
</dbReference>
<evidence type="ECO:0000313" key="7">
    <source>
        <dbReference type="EMBL" id="MCW3807154.1"/>
    </source>
</evidence>
<dbReference type="GO" id="GO:0046872">
    <property type="term" value="F:metal ion binding"/>
    <property type="evidence" value="ECO:0007669"/>
    <property type="project" value="UniProtKB-UniRule"/>
</dbReference>
<dbReference type="EC" id="2.7.1.23" evidence="6"/>
<dbReference type="SUPFAM" id="SSF111331">
    <property type="entry name" value="NAD kinase/diacylglycerol kinase-like"/>
    <property type="match status" value="1"/>
</dbReference>
<keyword evidence="2 6" id="KW-0418">Kinase</keyword>
<feature type="binding site" evidence="6">
    <location>
        <begin position="147"/>
        <end position="148"/>
    </location>
    <ligand>
        <name>NAD(+)</name>
        <dbReference type="ChEBI" id="CHEBI:57540"/>
    </ligand>
</feature>
<feature type="binding site" evidence="6">
    <location>
        <position position="212"/>
    </location>
    <ligand>
        <name>NAD(+)</name>
        <dbReference type="ChEBI" id="CHEBI:57540"/>
    </ligand>
</feature>
<gene>
    <name evidence="6" type="primary">nadK</name>
    <name evidence="7" type="ORF">OM074_16070</name>
</gene>
<dbReference type="RefSeq" id="WP_301201279.1">
    <property type="nucleotide sequence ID" value="NZ_JAPDPI010000039.1"/>
</dbReference>
<organism evidence="7 8">
    <name type="scientific">Plebeiibacterium marinum</name>
    <dbReference type="NCBI Taxonomy" id="2992111"/>
    <lineage>
        <taxon>Bacteria</taxon>
        <taxon>Pseudomonadati</taxon>
        <taxon>Bacteroidota</taxon>
        <taxon>Bacteroidia</taxon>
        <taxon>Marinilabiliales</taxon>
        <taxon>Marinilabiliaceae</taxon>
        <taxon>Plebeiibacterium</taxon>
    </lineage>
</organism>
<evidence type="ECO:0000256" key="2">
    <source>
        <dbReference type="ARBA" id="ARBA00022777"/>
    </source>
</evidence>
<dbReference type="InterPro" id="IPR016064">
    <property type="entry name" value="NAD/diacylglycerol_kinase_sf"/>
</dbReference>
<dbReference type="GO" id="GO:0005524">
    <property type="term" value="F:ATP binding"/>
    <property type="evidence" value="ECO:0007669"/>
    <property type="project" value="UniProtKB-KW"/>
</dbReference>
<dbReference type="GO" id="GO:0051287">
    <property type="term" value="F:NAD binding"/>
    <property type="evidence" value="ECO:0007669"/>
    <property type="project" value="UniProtKB-ARBA"/>
</dbReference>
<keyword evidence="8" id="KW-1185">Reference proteome</keyword>
<accession>A0AAE3MG63</accession>
<feature type="binding site" evidence="6">
    <location>
        <position position="185"/>
    </location>
    <ligand>
        <name>NAD(+)</name>
        <dbReference type="ChEBI" id="CHEBI:57540"/>
    </ligand>
</feature>
<keyword evidence="6" id="KW-0067">ATP-binding</keyword>
<evidence type="ECO:0000313" key="8">
    <source>
        <dbReference type="Proteomes" id="UP001207408"/>
    </source>
</evidence>
<dbReference type="HAMAP" id="MF_00361">
    <property type="entry name" value="NAD_kinase"/>
    <property type="match status" value="1"/>
</dbReference>
<feature type="binding site" evidence="6">
    <location>
        <position position="177"/>
    </location>
    <ligand>
        <name>NAD(+)</name>
        <dbReference type="ChEBI" id="CHEBI:57540"/>
    </ligand>
</feature>
<name>A0AAE3MG63_9BACT</name>
<evidence type="ECO:0000256" key="3">
    <source>
        <dbReference type="ARBA" id="ARBA00022857"/>
    </source>
</evidence>
<dbReference type="Pfam" id="PF20143">
    <property type="entry name" value="NAD_kinase_C"/>
    <property type="match status" value="1"/>
</dbReference>
<dbReference type="InterPro" id="IPR002504">
    <property type="entry name" value="NADK"/>
</dbReference>
<protein>
    <recommendedName>
        <fullName evidence="6">NAD kinase</fullName>
        <ecNumber evidence="6">2.7.1.23</ecNumber>
    </recommendedName>
    <alternativeName>
        <fullName evidence="6">ATP-dependent NAD kinase</fullName>
    </alternativeName>
</protein>
<keyword evidence="6" id="KW-0963">Cytoplasm</keyword>
<keyword evidence="3 6" id="KW-0521">NADP</keyword>
<dbReference type="PANTHER" id="PTHR20275:SF0">
    <property type="entry name" value="NAD KINASE"/>
    <property type="match status" value="1"/>
</dbReference>
<evidence type="ECO:0000256" key="5">
    <source>
        <dbReference type="ARBA" id="ARBA00047925"/>
    </source>
</evidence>
<feature type="active site" description="Proton acceptor" evidence="6">
    <location>
        <position position="74"/>
    </location>
</feature>
<comment type="catalytic activity">
    <reaction evidence="5 6">
        <text>NAD(+) + ATP = ADP + NADP(+) + H(+)</text>
        <dbReference type="Rhea" id="RHEA:18629"/>
        <dbReference type="ChEBI" id="CHEBI:15378"/>
        <dbReference type="ChEBI" id="CHEBI:30616"/>
        <dbReference type="ChEBI" id="CHEBI:57540"/>
        <dbReference type="ChEBI" id="CHEBI:58349"/>
        <dbReference type="ChEBI" id="CHEBI:456216"/>
        <dbReference type="EC" id="2.7.1.23"/>
    </reaction>
</comment>
<comment type="similarity">
    <text evidence="6">Belongs to the NAD kinase family.</text>
</comment>
<reference evidence="7" key="1">
    <citation type="submission" date="2022-10" db="EMBL/GenBank/DDBJ databases">
        <authorList>
            <person name="Yu W.X."/>
        </authorList>
    </citation>
    <scope>NUCLEOTIDE SEQUENCE</scope>
    <source>
        <strain evidence="7">D04</strain>
    </source>
</reference>
<dbReference type="InterPro" id="IPR017438">
    <property type="entry name" value="ATP-NAD_kinase_N"/>
</dbReference>
<sequence>MRIAIFGKQFSDLFKDSCFSLFKKLRARQAEIIIYKPFYDFLFQKFDIAAFDFKIFETRKELKGTDFVLSIGGDGTILQAITLVRDSNIPIVGINSGRLGFLADIAEDDINNAVDHIFNGNYRINEVELLQLNTDNNLFGDLNFALNELAVHKRDTASMITVHTFLDGQFLNSYWADGLIVSTSVGSTGYSLSVGGPIIHPKSQSHVITPIAPHNLTVRPMVVPNHLNITLKVEGRADTYLASLDSRSEIFDNSLELNIQKAPFSIKMIDLPGINYYATLRNKLMWGADKRNY</sequence>
<dbReference type="Pfam" id="PF01513">
    <property type="entry name" value="NAD_kinase"/>
    <property type="match status" value="1"/>
</dbReference>
<dbReference type="EMBL" id="JAPDPI010000039">
    <property type="protein sequence ID" value="MCW3807154.1"/>
    <property type="molecule type" value="Genomic_DNA"/>
</dbReference>
<dbReference type="Proteomes" id="UP001207408">
    <property type="component" value="Unassembled WGS sequence"/>
</dbReference>
<dbReference type="AlphaFoldDB" id="A0AAE3MG63"/>